<sequence length="105" mass="12188">MCICAELLRLYPTLLWTVACQAPLSMGSSRQEYWSGLPCPPPAVFLTQGSNLCFLFLHWQAVSLPLVPPRKPQNPVEKCESRMRFFVTPWTIQFMDFFRPEYWSG</sequence>
<reference evidence="1" key="1">
    <citation type="submission" date="2023-04" db="EMBL/GenBank/DDBJ databases">
        <authorList>
            <consortium name="ELIXIR-Norway"/>
        </authorList>
    </citation>
    <scope>NUCLEOTIDE SEQUENCE [LARGE SCALE GENOMIC DNA]</scope>
</reference>
<evidence type="ECO:0008006" key="3">
    <source>
        <dbReference type="Google" id="ProtNLM"/>
    </source>
</evidence>
<evidence type="ECO:0000313" key="1">
    <source>
        <dbReference type="EMBL" id="CAI9164051.1"/>
    </source>
</evidence>
<organism evidence="1 2">
    <name type="scientific">Rangifer tarandus platyrhynchus</name>
    <name type="common">Svalbard reindeer</name>
    <dbReference type="NCBI Taxonomy" id="3082113"/>
    <lineage>
        <taxon>Eukaryota</taxon>
        <taxon>Metazoa</taxon>
        <taxon>Chordata</taxon>
        <taxon>Craniata</taxon>
        <taxon>Vertebrata</taxon>
        <taxon>Euteleostomi</taxon>
        <taxon>Mammalia</taxon>
        <taxon>Eutheria</taxon>
        <taxon>Laurasiatheria</taxon>
        <taxon>Artiodactyla</taxon>
        <taxon>Ruminantia</taxon>
        <taxon>Pecora</taxon>
        <taxon>Cervidae</taxon>
        <taxon>Odocoileinae</taxon>
        <taxon>Rangifer</taxon>
    </lineage>
</organism>
<dbReference type="Proteomes" id="UP001176941">
    <property type="component" value="Chromosome 22"/>
</dbReference>
<proteinExistence type="predicted"/>
<dbReference type="EMBL" id="OX459958">
    <property type="protein sequence ID" value="CAI9164051.1"/>
    <property type="molecule type" value="Genomic_DNA"/>
</dbReference>
<gene>
    <name evidence="1" type="ORF">MRATA1EN1_LOCUS13013</name>
</gene>
<evidence type="ECO:0000313" key="2">
    <source>
        <dbReference type="Proteomes" id="UP001176941"/>
    </source>
</evidence>
<accession>A0ABN8YSN5</accession>
<protein>
    <recommendedName>
        <fullName evidence="3">Secreted protein</fullName>
    </recommendedName>
</protein>
<name>A0ABN8YSN5_RANTA</name>
<keyword evidence="2" id="KW-1185">Reference proteome</keyword>